<protein>
    <recommendedName>
        <fullName evidence="6">S-adenosylmethionine:tRNA ribosyltransferase-isomerase</fullName>
    </recommendedName>
</protein>
<dbReference type="PANTHER" id="PTHR30307">
    <property type="entry name" value="S-ADENOSYLMETHIONINE:TRNA RIBOSYLTRANSFERASE-ISOMERASE"/>
    <property type="match status" value="1"/>
</dbReference>
<dbReference type="Gene3D" id="3.40.1780.10">
    <property type="entry name" value="QueA-like"/>
    <property type="match status" value="1"/>
</dbReference>
<dbReference type="Pfam" id="PF02547">
    <property type="entry name" value="Queuosine_synth"/>
    <property type="match status" value="1"/>
</dbReference>
<dbReference type="HAMAP" id="MF_00113">
    <property type="entry name" value="QueA"/>
    <property type="match status" value="1"/>
</dbReference>
<organism evidence="5">
    <name type="scientific">marine sediment metagenome</name>
    <dbReference type="NCBI Taxonomy" id="412755"/>
    <lineage>
        <taxon>unclassified sequences</taxon>
        <taxon>metagenomes</taxon>
        <taxon>ecological metagenomes</taxon>
    </lineage>
</organism>
<dbReference type="GO" id="GO:0051075">
    <property type="term" value="F:S-adenosylmethionine:tRNA ribosyltransferase-isomerase activity"/>
    <property type="evidence" value="ECO:0007669"/>
    <property type="project" value="TreeGrafter"/>
</dbReference>
<dbReference type="PANTHER" id="PTHR30307:SF0">
    <property type="entry name" value="S-ADENOSYLMETHIONINE:TRNA RIBOSYLTRANSFERASE-ISOMERASE"/>
    <property type="match status" value="1"/>
</dbReference>
<evidence type="ECO:0000256" key="4">
    <source>
        <dbReference type="ARBA" id="ARBA00022785"/>
    </source>
</evidence>
<proteinExistence type="inferred from homology"/>
<evidence type="ECO:0000313" key="5">
    <source>
        <dbReference type="EMBL" id="KKM27296.1"/>
    </source>
</evidence>
<name>A0A0F9II82_9ZZZZ</name>
<reference evidence="5" key="1">
    <citation type="journal article" date="2015" name="Nature">
        <title>Complex archaea that bridge the gap between prokaryotes and eukaryotes.</title>
        <authorList>
            <person name="Spang A."/>
            <person name="Saw J.H."/>
            <person name="Jorgensen S.L."/>
            <person name="Zaremba-Niedzwiedzka K."/>
            <person name="Martijn J."/>
            <person name="Lind A.E."/>
            <person name="van Eijk R."/>
            <person name="Schleper C."/>
            <person name="Guy L."/>
            <person name="Ettema T.J."/>
        </authorList>
    </citation>
    <scope>NUCLEOTIDE SEQUENCE</scope>
</reference>
<keyword evidence="1" id="KW-0963">Cytoplasm</keyword>
<keyword evidence="2" id="KW-0808">Transferase</keyword>
<sequence length="343" mass="39061">MLTADFDYDLPLELIAQTPLPKREQSRMMILHRRTGEIIHSRFEEFPDYLNKGDVLVLNNTKVIPARAWGKKEGKEIEFLFLKESKEGLWEVLCRPAKKARLGDVISFSPGFEGKIVKVESEGKRVIRFSSGAVLSRLKKIGFAPLPPYIKRKKKNVELRAQDLERYQTVFARKEGSIAAPTAGLHFTPQILERIKTKRVQVAEISLDVGLATFQPVRAKRIEDIHMLEETYSVSQAVSKTINEAKKESRPIIAVGTTSVRTLESAFKSGKIHPGRNSTNLFTYPGYEFKAVDRLLTNFHLPKSTLLMLVAAFAGLDFVKKAYQEAIRQKYRFYSYGDCMFIL</sequence>
<accession>A0A0F9II82</accession>
<dbReference type="FunFam" id="2.40.10.240:FF:000002">
    <property type="entry name" value="S-adenosylmethionine:tRNA ribosyltransferase-isomerase"/>
    <property type="match status" value="1"/>
</dbReference>
<keyword evidence="3" id="KW-0949">S-adenosyl-L-methionine</keyword>
<dbReference type="NCBIfam" id="TIGR00113">
    <property type="entry name" value="queA"/>
    <property type="match status" value="1"/>
</dbReference>
<keyword evidence="4" id="KW-0671">Queuosine biosynthesis</keyword>
<evidence type="ECO:0000256" key="2">
    <source>
        <dbReference type="ARBA" id="ARBA00022679"/>
    </source>
</evidence>
<dbReference type="NCBIfam" id="NF001140">
    <property type="entry name" value="PRK00147.1"/>
    <property type="match status" value="1"/>
</dbReference>
<dbReference type="InterPro" id="IPR042118">
    <property type="entry name" value="QueA_dom1"/>
</dbReference>
<dbReference type="AlphaFoldDB" id="A0A0F9II82"/>
<evidence type="ECO:0000256" key="1">
    <source>
        <dbReference type="ARBA" id="ARBA00022490"/>
    </source>
</evidence>
<dbReference type="EMBL" id="LAZR01012349">
    <property type="protein sequence ID" value="KKM27296.1"/>
    <property type="molecule type" value="Genomic_DNA"/>
</dbReference>
<gene>
    <name evidence="5" type="ORF">LCGC14_1576160</name>
</gene>
<evidence type="ECO:0008006" key="6">
    <source>
        <dbReference type="Google" id="ProtNLM"/>
    </source>
</evidence>
<dbReference type="InterPro" id="IPR003699">
    <property type="entry name" value="QueA"/>
</dbReference>
<dbReference type="GO" id="GO:0008616">
    <property type="term" value="P:tRNA queuosine(34) biosynthetic process"/>
    <property type="evidence" value="ECO:0007669"/>
    <property type="project" value="UniProtKB-KW"/>
</dbReference>
<dbReference type="Gene3D" id="2.40.10.240">
    <property type="entry name" value="QueA-like"/>
    <property type="match status" value="1"/>
</dbReference>
<dbReference type="InterPro" id="IPR036100">
    <property type="entry name" value="QueA_sf"/>
</dbReference>
<evidence type="ECO:0000256" key="3">
    <source>
        <dbReference type="ARBA" id="ARBA00022691"/>
    </source>
</evidence>
<comment type="caution">
    <text evidence="5">The sequence shown here is derived from an EMBL/GenBank/DDBJ whole genome shotgun (WGS) entry which is preliminary data.</text>
</comment>
<dbReference type="SUPFAM" id="SSF111337">
    <property type="entry name" value="QueA-like"/>
    <property type="match status" value="1"/>
</dbReference>
<dbReference type="InterPro" id="IPR042119">
    <property type="entry name" value="QueA_dom2"/>
</dbReference>